<proteinExistence type="predicted"/>
<keyword evidence="3" id="KW-1185">Reference proteome</keyword>
<dbReference type="GO" id="GO:0016020">
    <property type="term" value="C:membrane"/>
    <property type="evidence" value="ECO:0007669"/>
    <property type="project" value="TreeGrafter"/>
</dbReference>
<dbReference type="EMBL" id="FNVG01000008">
    <property type="protein sequence ID" value="SEG18458.1"/>
    <property type="molecule type" value="Genomic_DNA"/>
</dbReference>
<dbReference type="OrthoDB" id="9780765at2"/>
<dbReference type="SUPFAM" id="SSF53474">
    <property type="entry name" value="alpha/beta-Hydrolases"/>
    <property type="match status" value="1"/>
</dbReference>
<accession>A0A1H5Y3I6</accession>
<evidence type="ECO:0000313" key="2">
    <source>
        <dbReference type="EMBL" id="SEG18458.1"/>
    </source>
</evidence>
<dbReference type="PANTHER" id="PTHR43798">
    <property type="entry name" value="MONOACYLGLYCEROL LIPASE"/>
    <property type="match status" value="1"/>
</dbReference>
<dbReference type="Gene3D" id="3.40.50.1820">
    <property type="entry name" value="alpha/beta hydrolase"/>
    <property type="match status" value="1"/>
</dbReference>
<dbReference type="PRINTS" id="PR00111">
    <property type="entry name" value="ABHYDROLASE"/>
</dbReference>
<dbReference type="RefSeq" id="WP_103880245.1">
    <property type="nucleotide sequence ID" value="NZ_FNVG01000008.1"/>
</dbReference>
<dbReference type="InterPro" id="IPR050266">
    <property type="entry name" value="AB_hydrolase_sf"/>
</dbReference>
<dbReference type="Pfam" id="PF00561">
    <property type="entry name" value="Abhydrolase_1"/>
    <property type="match status" value="1"/>
</dbReference>
<dbReference type="PANTHER" id="PTHR43798:SF33">
    <property type="entry name" value="HYDROLASE, PUTATIVE (AFU_ORTHOLOGUE AFUA_2G14860)-RELATED"/>
    <property type="match status" value="1"/>
</dbReference>
<feature type="domain" description="AB hydrolase-1" evidence="1">
    <location>
        <begin position="56"/>
        <end position="285"/>
    </location>
</feature>
<protein>
    <submittedName>
        <fullName evidence="2">Pimeloyl-ACP methyl ester carboxylesterase</fullName>
    </submittedName>
</protein>
<dbReference type="InterPro" id="IPR029058">
    <property type="entry name" value="AB_hydrolase_fold"/>
</dbReference>
<evidence type="ECO:0000313" key="3">
    <source>
        <dbReference type="Proteomes" id="UP000236721"/>
    </source>
</evidence>
<gene>
    <name evidence="2" type="ORF">SAMN04488244_108111</name>
</gene>
<name>A0A1H5Y3I6_9VIBR</name>
<dbReference type="Proteomes" id="UP000236721">
    <property type="component" value="Unassembled WGS sequence"/>
</dbReference>
<dbReference type="AlphaFoldDB" id="A0A1H5Y3I6"/>
<dbReference type="PROSITE" id="PS51257">
    <property type="entry name" value="PROKAR_LIPOPROTEIN"/>
    <property type="match status" value="1"/>
</dbReference>
<evidence type="ECO:0000259" key="1">
    <source>
        <dbReference type="Pfam" id="PF00561"/>
    </source>
</evidence>
<dbReference type="InterPro" id="IPR000073">
    <property type="entry name" value="AB_hydrolase_1"/>
</dbReference>
<organism evidence="2 3">
    <name type="scientific">Vibrio hangzhouensis</name>
    <dbReference type="NCBI Taxonomy" id="462991"/>
    <lineage>
        <taxon>Bacteria</taxon>
        <taxon>Pseudomonadati</taxon>
        <taxon>Pseudomonadota</taxon>
        <taxon>Gammaproteobacteria</taxon>
        <taxon>Vibrionales</taxon>
        <taxon>Vibrionaceae</taxon>
        <taxon>Vibrio</taxon>
    </lineage>
</organism>
<sequence length="307" mass="35018">MKGIGWTLFGVIGLLSGCGSDQTSAQIEAKYTNSASQFIQIGRKSVHYRDEGVGEVVILLHGTSSSLHAWDQWAKRLKQDFRVVRMDLPGFGLTGHESFNRYEISDDVVFLNMFMEALGVNKAHIVGSSLGGRIAWEYSLHHPDDVMSLTLLNALGYPQETWPPGIEMAQWPVVDKLMEWVTPKFMFRQGLKEVYFDPQLVTDELIDRYYDLMTYNSNRQAFTQRVKASLDQDADKIRDVSVPTFIMWGREDLYFPVENAARFSQDIEHSQLVVYENVGHLPMEEIPQQSVNDFKQFTSKLSSSESL</sequence>
<reference evidence="3" key="1">
    <citation type="submission" date="2016-10" db="EMBL/GenBank/DDBJ databases">
        <authorList>
            <person name="Varghese N."/>
            <person name="Submissions S."/>
        </authorList>
    </citation>
    <scope>NUCLEOTIDE SEQUENCE [LARGE SCALE GENOMIC DNA]</scope>
    <source>
        <strain evidence="3">CGMCC 1.7062</strain>
    </source>
</reference>